<feature type="domain" description="Formimidoylglutamate deiminase N-terminal" evidence="6">
    <location>
        <begin position="7"/>
        <end position="50"/>
    </location>
</feature>
<dbReference type="PANTHER" id="PTHR11271:SF48">
    <property type="entry name" value="AMIDOHYDROLASE-RELATED DOMAIN-CONTAINING PROTEIN"/>
    <property type="match status" value="1"/>
</dbReference>
<dbReference type="GO" id="GO:0050416">
    <property type="term" value="F:formimidoylglutamate deiminase activity"/>
    <property type="evidence" value="ECO:0007669"/>
    <property type="project" value="UniProtKB-EC"/>
</dbReference>
<evidence type="ECO:0000259" key="6">
    <source>
        <dbReference type="Pfam" id="PF22429"/>
    </source>
</evidence>
<dbReference type="Gene3D" id="3.20.20.140">
    <property type="entry name" value="Metal-dependent hydrolases"/>
    <property type="match status" value="1"/>
</dbReference>
<name>A0A9X3KJL1_9HYPH</name>
<comment type="cofactor">
    <cofactor evidence="1">
        <name>Zn(2+)</name>
        <dbReference type="ChEBI" id="CHEBI:29105"/>
    </cofactor>
</comment>
<dbReference type="InterPro" id="IPR010252">
    <property type="entry name" value="HutF"/>
</dbReference>
<feature type="domain" description="Amidohydrolase-related" evidence="5">
    <location>
        <begin position="51"/>
        <end position="425"/>
    </location>
</feature>
<dbReference type="PANTHER" id="PTHR11271">
    <property type="entry name" value="GUANINE DEAMINASE"/>
    <property type="match status" value="1"/>
</dbReference>
<proteinExistence type="predicted"/>
<dbReference type="NCBIfam" id="TIGR02022">
    <property type="entry name" value="hutF"/>
    <property type="match status" value="1"/>
</dbReference>
<dbReference type="AlphaFoldDB" id="A0A9X3KJL1"/>
<protein>
    <submittedName>
        <fullName evidence="7">Formimidoylglutamate deiminase</fullName>
        <ecNumber evidence="7">3.5.3.13</ecNumber>
    </submittedName>
</protein>
<evidence type="ECO:0000259" key="5">
    <source>
        <dbReference type="Pfam" id="PF01979"/>
    </source>
</evidence>
<dbReference type="SUPFAM" id="SSF51338">
    <property type="entry name" value="Composite domain of metallo-dependent hydrolases"/>
    <property type="match status" value="1"/>
</dbReference>
<keyword evidence="8" id="KW-1185">Reference proteome</keyword>
<gene>
    <name evidence="7" type="ORF">O9X94_26710</name>
</gene>
<dbReference type="GO" id="GO:0046872">
    <property type="term" value="F:metal ion binding"/>
    <property type="evidence" value="ECO:0007669"/>
    <property type="project" value="UniProtKB-KW"/>
</dbReference>
<dbReference type="InterPro" id="IPR011059">
    <property type="entry name" value="Metal-dep_hydrolase_composite"/>
</dbReference>
<organism evidence="7 8">
    <name type="scientific">Agrobacterium leguminum</name>
    <dbReference type="NCBI Taxonomy" id="2792015"/>
    <lineage>
        <taxon>Bacteria</taxon>
        <taxon>Pseudomonadati</taxon>
        <taxon>Pseudomonadota</taxon>
        <taxon>Alphaproteobacteria</taxon>
        <taxon>Hyphomicrobiales</taxon>
        <taxon>Rhizobiaceae</taxon>
        <taxon>Rhizobium/Agrobacterium group</taxon>
        <taxon>Agrobacterium</taxon>
    </lineage>
</organism>
<dbReference type="NCBIfam" id="NF006684">
    <property type="entry name" value="PRK09229.1-5"/>
    <property type="match status" value="1"/>
</dbReference>
<dbReference type="InterPro" id="IPR006680">
    <property type="entry name" value="Amidohydro-rel"/>
</dbReference>
<evidence type="ECO:0000256" key="2">
    <source>
        <dbReference type="ARBA" id="ARBA00022723"/>
    </source>
</evidence>
<evidence type="ECO:0000313" key="7">
    <source>
        <dbReference type="EMBL" id="MCZ7912916.1"/>
    </source>
</evidence>
<comment type="caution">
    <text evidence="7">The sequence shown here is derived from an EMBL/GenBank/DDBJ whole genome shotgun (WGS) entry which is preliminary data.</text>
</comment>
<evidence type="ECO:0000256" key="1">
    <source>
        <dbReference type="ARBA" id="ARBA00001947"/>
    </source>
</evidence>
<dbReference type="InterPro" id="IPR032466">
    <property type="entry name" value="Metal_Hydrolase"/>
</dbReference>
<dbReference type="Pfam" id="PF22429">
    <property type="entry name" value="HutF_N"/>
    <property type="match status" value="1"/>
</dbReference>
<keyword evidence="2" id="KW-0479">Metal-binding</keyword>
<evidence type="ECO:0000313" key="8">
    <source>
        <dbReference type="Proteomes" id="UP001151309"/>
    </source>
</evidence>
<dbReference type="InterPro" id="IPR055156">
    <property type="entry name" value="HutF-like_N"/>
</dbReference>
<dbReference type="EMBL" id="JAPZLT010000027">
    <property type="protein sequence ID" value="MCZ7912916.1"/>
    <property type="molecule type" value="Genomic_DNA"/>
</dbReference>
<evidence type="ECO:0000256" key="4">
    <source>
        <dbReference type="ARBA" id="ARBA00022833"/>
    </source>
</evidence>
<accession>A0A9X3KJL1</accession>
<dbReference type="EC" id="3.5.3.13" evidence="7"/>
<dbReference type="GeneID" id="79865113"/>
<reference evidence="7" key="1">
    <citation type="submission" date="2022-12" db="EMBL/GenBank/DDBJ databases">
        <title>Draft genome sequences of 22 rhizogenic Agrobacterium biovar 1 strains, the causative agent of hairy root disease.</title>
        <authorList>
            <person name="Kim N."/>
            <person name="Vargas P."/>
            <person name="Rediers H."/>
        </authorList>
    </citation>
    <scope>NUCLEOTIDE SEQUENCE</scope>
    <source>
        <strain evidence="7">ST07.17.026</strain>
    </source>
</reference>
<dbReference type="Proteomes" id="UP001151309">
    <property type="component" value="Unassembled WGS sequence"/>
</dbReference>
<dbReference type="CDD" id="cd01313">
    <property type="entry name" value="Met_dep_hydrolase_E"/>
    <property type="match status" value="1"/>
</dbReference>
<dbReference type="InterPro" id="IPR051607">
    <property type="entry name" value="Metallo-dep_hydrolases"/>
</dbReference>
<dbReference type="RefSeq" id="WP_012475932.1">
    <property type="nucleotide sequence ID" value="NZ_JAPZLT010000027.1"/>
</dbReference>
<keyword evidence="3 7" id="KW-0378">Hydrolase</keyword>
<dbReference type="SUPFAM" id="SSF51556">
    <property type="entry name" value="Metallo-dependent hydrolases"/>
    <property type="match status" value="1"/>
</dbReference>
<dbReference type="GO" id="GO:0019239">
    <property type="term" value="F:deaminase activity"/>
    <property type="evidence" value="ECO:0007669"/>
    <property type="project" value="TreeGrafter"/>
</dbReference>
<dbReference type="GO" id="GO:0005829">
    <property type="term" value="C:cytosol"/>
    <property type="evidence" value="ECO:0007669"/>
    <property type="project" value="TreeGrafter"/>
</dbReference>
<keyword evidence="4" id="KW-0862">Zinc</keyword>
<dbReference type="Pfam" id="PF01979">
    <property type="entry name" value="Amidohydro_1"/>
    <property type="match status" value="1"/>
</dbReference>
<sequence>MKELNSSALFARKALLPSGWHDNVRVLVESGTIASVSTDADPAPSDEHHQIILPAMGNLHSHAFQRAMAGLAETRGPSDDSFWSWRNVMYRFALTMSPDDVEAVASQLYMEMLEAGFSRVGEFHYLHHSPDGNHYSNIAEMAERVAAAASATGINLTLLPVFYAHSDFGGLEPVEGQRRFINSLDSFERLMVACRSLVAKIDGAELGVAPHSLRAVIPQELLAVTSMSGGGPIHIHIAEQMKEVSDCIAWSSARPVEWLLDNAPVDQRWCLIHATHMTEIETARMARTGAIAGLCPITEANLGDGIFPGQIFCEQGGRVGIGSDSNVLISLNGELRQLEYSQRLRLQARNVLAAPGGSTGRNLIVSAVRGGAMALNAESGIEVHNSADMLSLNLTEVPYLEDDEILDHWIFADGVAIDNVWVQGRRQVVAGRHVARDKINRRFLTTMQKLVRR</sequence>
<evidence type="ECO:0000256" key="3">
    <source>
        <dbReference type="ARBA" id="ARBA00022801"/>
    </source>
</evidence>
<dbReference type="Gene3D" id="2.30.40.10">
    <property type="entry name" value="Urease, subunit C, domain 1"/>
    <property type="match status" value="1"/>
</dbReference>
<dbReference type="NCBIfam" id="NF006683">
    <property type="entry name" value="PRK09229.1-4"/>
    <property type="match status" value="1"/>
</dbReference>